<reference evidence="1 2" key="1">
    <citation type="submission" date="2022-06" db="EMBL/GenBank/DDBJ databases">
        <title>New Species of the Genus Actinoplanes, ActinopZanes ferrugineus.</title>
        <authorList>
            <person name="Ding P."/>
        </authorList>
    </citation>
    <scope>NUCLEOTIDE SEQUENCE [LARGE SCALE GENOMIC DNA]</scope>
    <source>
        <strain evidence="1 2">TRM88003</strain>
    </source>
</reference>
<keyword evidence="2" id="KW-1185">Reference proteome</keyword>
<evidence type="ECO:0000313" key="1">
    <source>
        <dbReference type="EMBL" id="MCO8276289.1"/>
    </source>
</evidence>
<dbReference type="Gene3D" id="3.40.630.30">
    <property type="match status" value="1"/>
</dbReference>
<dbReference type="Proteomes" id="UP001523369">
    <property type="component" value="Unassembled WGS sequence"/>
</dbReference>
<comment type="caution">
    <text evidence="1">The sequence shown here is derived from an EMBL/GenBank/DDBJ whole genome shotgun (WGS) entry which is preliminary data.</text>
</comment>
<sequence length="147" mass="14185">MTATGETMWTELTGVPAELLALAERCYAADGGLPLATDPGFLGRRWTGDGVAAFALPTADGSLLAAGAARLTPTGPAFTGLVDPSARGRGLGSALLDHGLTTAAALAASRAADDAGVPAVVSASGGVDDAGVPAVVVASRGVDDAGV</sequence>
<gene>
    <name evidence="1" type="ORF">M1L60_37495</name>
</gene>
<protein>
    <submittedName>
        <fullName evidence="1">GNAT family N-acetyltransferase</fullName>
    </submittedName>
</protein>
<dbReference type="InterPro" id="IPR016181">
    <property type="entry name" value="Acyl_CoA_acyltransferase"/>
</dbReference>
<feature type="non-terminal residue" evidence="1">
    <location>
        <position position="147"/>
    </location>
</feature>
<accession>A0ABT1DZK8</accession>
<proteinExistence type="predicted"/>
<dbReference type="EMBL" id="JAMYJR010000043">
    <property type="protein sequence ID" value="MCO8276289.1"/>
    <property type="molecule type" value="Genomic_DNA"/>
</dbReference>
<dbReference type="RefSeq" id="WP_253242325.1">
    <property type="nucleotide sequence ID" value="NZ_JAMYJR010000043.1"/>
</dbReference>
<dbReference type="SUPFAM" id="SSF55729">
    <property type="entry name" value="Acyl-CoA N-acyltransferases (Nat)"/>
    <property type="match status" value="1"/>
</dbReference>
<organism evidence="1 2">
    <name type="scientific">Paractinoplanes aksuensis</name>
    <dbReference type="NCBI Taxonomy" id="2939490"/>
    <lineage>
        <taxon>Bacteria</taxon>
        <taxon>Bacillati</taxon>
        <taxon>Actinomycetota</taxon>
        <taxon>Actinomycetes</taxon>
        <taxon>Micromonosporales</taxon>
        <taxon>Micromonosporaceae</taxon>
        <taxon>Paractinoplanes</taxon>
    </lineage>
</organism>
<name>A0ABT1DZK8_9ACTN</name>
<dbReference type="CDD" id="cd04301">
    <property type="entry name" value="NAT_SF"/>
    <property type="match status" value="1"/>
</dbReference>
<evidence type="ECO:0000313" key="2">
    <source>
        <dbReference type="Proteomes" id="UP001523369"/>
    </source>
</evidence>